<dbReference type="PANTHER" id="PTHR32071:SF57">
    <property type="entry name" value="C4-DICARBOXYLATE TRANSPORT TRANSCRIPTIONAL REGULATORY PROTEIN DCTD"/>
    <property type="match status" value="1"/>
</dbReference>
<evidence type="ECO:0000256" key="3">
    <source>
        <dbReference type="ARBA" id="ARBA00023015"/>
    </source>
</evidence>
<dbReference type="Pfam" id="PF13426">
    <property type="entry name" value="PAS_9"/>
    <property type="match status" value="1"/>
</dbReference>
<dbReference type="InterPro" id="IPR002078">
    <property type="entry name" value="Sigma_54_int"/>
</dbReference>
<dbReference type="STRING" id="1429043.X474_20755"/>
<evidence type="ECO:0000313" key="7">
    <source>
        <dbReference type="EMBL" id="KIX12199.1"/>
    </source>
</evidence>
<dbReference type="CDD" id="cd00009">
    <property type="entry name" value="AAA"/>
    <property type="match status" value="1"/>
</dbReference>
<dbReference type="InParanoid" id="A0A0D2J1V0"/>
<dbReference type="NCBIfam" id="TIGR00229">
    <property type="entry name" value="sensory_box"/>
    <property type="match status" value="1"/>
</dbReference>
<dbReference type="InterPro" id="IPR035965">
    <property type="entry name" value="PAS-like_dom_sf"/>
</dbReference>
<dbReference type="Gene3D" id="3.30.450.20">
    <property type="entry name" value="PAS domain"/>
    <property type="match status" value="1"/>
</dbReference>
<dbReference type="GO" id="GO:0043565">
    <property type="term" value="F:sequence-specific DNA binding"/>
    <property type="evidence" value="ECO:0007669"/>
    <property type="project" value="InterPro"/>
</dbReference>
<dbReference type="AlphaFoldDB" id="A0A0D2J1V0"/>
<dbReference type="GO" id="GO:0006355">
    <property type="term" value="P:regulation of DNA-templated transcription"/>
    <property type="evidence" value="ECO:0007669"/>
    <property type="project" value="InterPro"/>
</dbReference>
<dbReference type="Gene3D" id="1.10.8.60">
    <property type="match status" value="1"/>
</dbReference>
<dbReference type="InterPro" id="IPR058031">
    <property type="entry name" value="AAA_lid_NorR"/>
</dbReference>
<comment type="caution">
    <text evidence="7">The sequence shown here is derived from an EMBL/GenBank/DDBJ whole genome shotgun (WGS) entry which is preliminary data.</text>
</comment>
<evidence type="ECO:0000259" key="6">
    <source>
        <dbReference type="PROSITE" id="PS50112"/>
    </source>
</evidence>
<evidence type="ECO:0000256" key="4">
    <source>
        <dbReference type="ARBA" id="ARBA00023163"/>
    </source>
</evidence>
<keyword evidence="1" id="KW-0547">Nucleotide-binding</keyword>
<dbReference type="PRINTS" id="PR01590">
    <property type="entry name" value="HTHFIS"/>
</dbReference>
<dbReference type="CDD" id="cd00130">
    <property type="entry name" value="PAS"/>
    <property type="match status" value="1"/>
</dbReference>
<dbReference type="FunFam" id="3.40.50.300:FF:000006">
    <property type="entry name" value="DNA-binding transcriptional regulator NtrC"/>
    <property type="match status" value="1"/>
</dbReference>
<protein>
    <submittedName>
        <fullName evidence="7">Fis family transcriptional regulator</fullName>
    </submittedName>
</protein>
<accession>A0A0D2J1V0</accession>
<keyword evidence="2" id="KW-0067">ATP-binding</keyword>
<reference evidence="7 8" key="1">
    <citation type="submission" date="2013-11" db="EMBL/GenBank/DDBJ databases">
        <title>Metagenomic analysis of a methanogenic consortium involved in long chain n-alkane degradation.</title>
        <authorList>
            <person name="Davidova I.A."/>
            <person name="Callaghan A.V."/>
            <person name="Wawrik B."/>
            <person name="Pruitt S."/>
            <person name="Marks C."/>
            <person name="Duncan K.E."/>
            <person name="Suflita J.M."/>
        </authorList>
    </citation>
    <scope>NUCLEOTIDE SEQUENCE [LARGE SCALE GENOMIC DNA]</scope>
    <source>
        <strain evidence="7 8">SPR</strain>
    </source>
</reference>
<keyword evidence="4" id="KW-0804">Transcription</keyword>
<feature type="domain" description="PAS" evidence="6">
    <location>
        <begin position="146"/>
        <end position="187"/>
    </location>
</feature>
<proteinExistence type="predicted"/>
<name>A0A0D2J1V0_9BACT</name>
<dbReference type="InterPro" id="IPR025662">
    <property type="entry name" value="Sigma_54_int_dom_ATP-bd_1"/>
</dbReference>
<gene>
    <name evidence="7" type="ORF">X474_20755</name>
</gene>
<dbReference type="SUPFAM" id="SSF46689">
    <property type="entry name" value="Homeodomain-like"/>
    <property type="match status" value="1"/>
</dbReference>
<dbReference type="GO" id="GO:0005524">
    <property type="term" value="F:ATP binding"/>
    <property type="evidence" value="ECO:0007669"/>
    <property type="project" value="UniProtKB-KW"/>
</dbReference>
<dbReference type="SMART" id="SM00091">
    <property type="entry name" value="PAS"/>
    <property type="match status" value="2"/>
</dbReference>
<dbReference type="PROSITE" id="PS50112">
    <property type="entry name" value="PAS"/>
    <property type="match status" value="1"/>
</dbReference>
<dbReference type="Pfam" id="PF02954">
    <property type="entry name" value="HTH_8"/>
    <property type="match status" value="1"/>
</dbReference>
<dbReference type="Pfam" id="PF00158">
    <property type="entry name" value="Sigma54_activat"/>
    <property type="match status" value="1"/>
</dbReference>
<evidence type="ECO:0000313" key="8">
    <source>
        <dbReference type="Proteomes" id="UP000032233"/>
    </source>
</evidence>
<sequence>MIEPRQLDMQPDQAFSRTGGEAVLVLDQGLHLVGCNTTGRMLVAGLPEMGRRLKLELLVSPDHLDFFSKAVQKALQKGAPSNHFQAKLFDFKKETFPAVCLVSPTFGSDHKVMGLLITLRDSEFTPMRSSRIAPGEHLMNRQVMGYQALFDHMAEGVFTVNTRWRITSFNHTAEKITGHTRDQVLGRHCWEVFRSDLCEAGCPLRKTLETGDTQLDQDMRITTSSGKRLELLVNTSVLKDKVGNVVGAVETLRPQQISMLPEGHSESRLSLSDIVGQSEPMQRLFEMLPDVAGSQASVLLTGESGTGKELFARAIHYNSPRRHGPFVAVNCSALSESLLESELFGHEKGAFTGAAYAKPGRFELAKGGTLFLDEIGELKPQLQVKLLRVLEQQVFERVGGTRQIVMDARIISATNRDLKDALYTGDLRDDLYYRLRTVPMDLPPLRDRAGDLPLLVNHFIKKFNRLYGKNVRGVDPKVLNIFQNYHWPGNVRELERVLEHAFVFVKGPLIFKRNLPALDELLAATSPPGGSPAPEPGISPYDSLKSHERAHILKALEKSGGRRAQAARDLGISRTSLWRRMKALNLL</sequence>
<dbReference type="Gene3D" id="3.40.50.300">
    <property type="entry name" value="P-loop containing nucleotide triphosphate hydrolases"/>
    <property type="match status" value="1"/>
</dbReference>
<dbReference type="InterPro" id="IPR002197">
    <property type="entry name" value="HTH_Fis"/>
</dbReference>
<dbReference type="PROSITE" id="PS00675">
    <property type="entry name" value="SIGMA54_INTERACT_1"/>
    <property type="match status" value="1"/>
</dbReference>
<keyword evidence="8" id="KW-1185">Reference proteome</keyword>
<dbReference type="PANTHER" id="PTHR32071">
    <property type="entry name" value="TRANSCRIPTIONAL REGULATORY PROTEIN"/>
    <property type="match status" value="1"/>
</dbReference>
<dbReference type="SUPFAM" id="SSF55785">
    <property type="entry name" value="PYP-like sensor domain (PAS domain)"/>
    <property type="match status" value="1"/>
</dbReference>
<dbReference type="Proteomes" id="UP000032233">
    <property type="component" value="Unassembled WGS sequence"/>
</dbReference>
<dbReference type="Gene3D" id="1.10.10.60">
    <property type="entry name" value="Homeodomain-like"/>
    <property type="match status" value="1"/>
</dbReference>
<keyword evidence="3" id="KW-0805">Transcription regulation</keyword>
<organism evidence="7 8">
    <name type="scientific">Dethiosulfatarculus sandiegensis</name>
    <dbReference type="NCBI Taxonomy" id="1429043"/>
    <lineage>
        <taxon>Bacteria</taxon>
        <taxon>Pseudomonadati</taxon>
        <taxon>Thermodesulfobacteriota</taxon>
        <taxon>Desulfarculia</taxon>
        <taxon>Desulfarculales</taxon>
        <taxon>Desulfarculaceae</taxon>
        <taxon>Dethiosulfatarculus</taxon>
    </lineage>
</organism>
<dbReference type="RefSeq" id="WP_052515395.1">
    <property type="nucleotide sequence ID" value="NZ_AZAC01000034.1"/>
</dbReference>
<dbReference type="InterPro" id="IPR003593">
    <property type="entry name" value="AAA+_ATPase"/>
</dbReference>
<evidence type="ECO:0000256" key="1">
    <source>
        <dbReference type="ARBA" id="ARBA00022741"/>
    </source>
</evidence>
<dbReference type="SMART" id="SM00382">
    <property type="entry name" value="AAA"/>
    <property type="match status" value="1"/>
</dbReference>
<dbReference type="InterPro" id="IPR009057">
    <property type="entry name" value="Homeodomain-like_sf"/>
</dbReference>
<dbReference type="SUPFAM" id="SSF52540">
    <property type="entry name" value="P-loop containing nucleoside triphosphate hydrolases"/>
    <property type="match status" value="1"/>
</dbReference>
<dbReference type="InterPro" id="IPR027417">
    <property type="entry name" value="P-loop_NTPase"/>
</dbReference>
<evidence type="ECO:0000259" key="5">
    <source>
        <dbReference type="PROSITE" id="PS50045"/>
    </source>
</evidence>
<dbReference type="EMBL" id="AZAC01000034">
    <property type="protein sequence ID" value="KIX12199.1"/>
    <property type="molecule type" value="Genomic_DNA"/>
</dbReference>
<evidence type="ECO:0000256" key="2">
    <source>
        <dbReference type="ARBA" id="ARBA00022840"/>
    </source>
</evidence>
<feature type="domain" description="Sigma-54 factor interaction" evidence="5">
    <location>
        <begin position="274"/>
        <end position="503"/>
    </location>
</feature>
<dbReference type="Pfam" id="PF25601">
    <property type="entry name" value="AAA_lid_14"/>
    <property type="match status" value="1"/>
</dbReference>
<dbReference type="PROSITE" id="PS50045">
    <property type="entry name" value="SIGMA54_INTERACT_4"/>
    <property type="match status" value="1"/>
</dbReference>
<dbReference type="InterPro" id="IPR000014">
    <property type="entry name" value="PAS"/>
</dbReference>